<gene>
    <name evidence="1" type="ORF">DPEC_G00207400</name>
</gene>
<evidence type="ECO:0000313" key="2">
    <source>
        <dbReference type="Proteomes" id="UP001157502"/>
    </source>
</evidence>
<comment type="caution">
    <text evidence="1">The sequence shown here is derived from an EMBL/GenBank/DDBJ whole genome shotgun (WGS) entry which is preliminary data.</text>
</comment>
<accession>A0ACC2G521</accession>
<organism evidence="1 2">
    <name type="scientific">Dallia pectoralis</name>
    <name type="common">Alaska blackfish</name>
    <dbReference type="NCBI Taxonomy" id="75939"/>
    <lineage>
        <taxon>Eukaryota</taxon>
        <taxon>Metazoa</taxon>
        <taxon>Chordata</taxon>
        <taxon>Craniata</taxon>
        <taxon>Vertebrata</taxon>
        <taxon>Euteleostomi</taxon>
        <taxon>Actinopterygii</taxon>
        <taxon>Neopterygii</taxon>
        <taxon>Teleostei</taxon>
        <taxon>Protacanthopterygii</taxon>
        <taxon>Esociformes</taxon>
        <taxon>Umbridae</taxon>
        <taxon>Dallia</taxon>
    </lineage>
</organism>
<dbReference type="EMBL" id="CM055744">
    <property type="protein sequence ID" value="KAJ7998681.1"/>
    <property type="molecule type" value="Genomic_DNA"/>
</dbReference>
<name>A0ACC2G521_DALPE</name>
<proteinExistence type="predicted"/>
<protein>
    <submittedName>
        <fullName evidence="1">Uncharacterized protein</fullName>
    </submittedName>
</protein>
<sequence length="127" mass="14197">MASRDIACLVVRAMKKLLPSGYFGRYPVMPGDCGETCREHPKTMDNWKMKSTGNVPVSIFIPSEAVDQNCSRAVFSTPSSLSRSCAQDDLTSNQKSSKNKGFFHCAWRAVKRVTCGCWRRKSRPSLD</sequence>
<evidence type="ECO:0000313" key="1">
    <source>
        <dbReference type="EMBL" id="KAJ7998681.1"/>
    </source>
</evidence>
<reference evidence="1" key="1">
    <citation type="submission" date="2021-05" db="EMBL/GenBank/DDBJ databases">
        <authorList>
            <person name="Pan Q."/>
            <person name="Jouanno E."/>
            <person name="Zahm M."/>
            <person name="Klopp C."/>
            <person name="Cabau C."/>
            <person name="Louis A."/>
            <person name="Berthelot C."/>
            <person name="Parey E."/>
            <person name="Roest Crollius H."/>
            <person name="Montfort J."/>
            <person name="Robinson-Rechavi M."/>
            <person name="Bouchez O."/>
            <person name="Lampietro C."/>
            <person name="Lopez Roques C."/>
            <person name="Donnadieu C."/>
            <person name="Postlethwait J."/>
            <person name="Bobe J."/>
            <person name="Dillon D."/>
            <person name="Chandos A."/>
            <person name="von Hippel F."/>
            <person name="Guiguen Y."/>
        </authorList>
    </citation>
    <scope>NUCLEOTIDE SEQUENCE</scope>
    <source>
        <strain evidence="1">YG-Jan2019</strain>
    </source>
</reference>
<dbReference type="Proteomes" id="UP001157502">
    <property type="component" value="Chromosome 17"/>
</dbReference>
<keyword evidence="2" id="KW-1185">Reference proteome</keyword>